<comment type="cofactor">
    <cofactor evidence="1">
        <name>Mg(2+)</name>
        <dbReference type="ChEBI" id="CHEBI:18420"/>
    </cofactor>
</comment>
<dbReference type="Gene3D" id="3.40.50.300">
    <property type="entry name" value="P-loop containing nucleotide triphosphate hydrolases"/>
    <property type="match status" value="1"/>
</dbReference>
<keyword evidence="4" id="KW-1185">Reference proteome</keyword>
<evidence type="ECO:0000259" key="2">
    <source>
        <dbReference type="Pfam" id="PF05970"/>
    </source>
</evidence>
<dbReference type="Proteomes" id="UP001151760">
    <property type="component" value="Unassembled WGS sequence"/>
</dbReference>
<comment type="catalytic activity">
    <reaction evidence="1">
        <text>ATP + H2O = ADP + phosphate + H(+)</text>
        <dbReference type="Rhea" id="RHEA:13065"/>
        <dbReference type="ChEBI" id="CHEBI:15377"/>
        <dbReference type="ChEBI" id="CHEBI:15378"/>
        <dbReference type="ChEBI" id="CHEBI:30616"/>
        <dbReference type="ChEBI" id="CHEBI:43474"/>
        <dbReference type="ChEBI" id="CHEBI:456216"/>
        <dbReference type="EC" id="5.6.2.3"/>
    </reaction>
</comment>
<comment type="similarity">
    <text evidence="1">Belongs to the helicase family.</text>
</comment>
<keyword evidence="1" id="KW-0347">Helicase</keyword>
<dbReference type="PANTHER" id="PTHR10492:SF93">
    <property type="entry name" value="ATP-DEPENDENT DNA HELICASE"/>
    <property type="match status" value="1"/>
</dbReference>
<reference evidence="3" key="1">
    <citation type="journal article" date="2022" name="Int. J. Mol. Sci.">
        <title>Draft Genome of Tanacetum Coccineum: Genomic Comparison of Closely Related Tanacetum-Family Plants.</title>
        <authorList>
            <person name="Yamashiro T."/>
            <person name="Shiraishi A."/>
            <person name="Nakayama K."/>
            <person name="Satake H."/>
        </authorList>
    </citation>
    <scope>NUCLEOTIDE SEQUENCE</scope>
</reference>
<gene>
    <name evidence="3" type="ORF">Tco_0989739</name>
</gene>
<dbReference type="InterPro" id="IPR010285">
    <property type="entry name" value="DNA_helicase_pif1-like_DEAD"/>
</dbReference>
<dbReference type="EMBL" id="BQNB010016694">
    <property type="protein sequence ID" value="GJT54685.1"/>
    <property type="molecule type" value="Genomic_DNA"/>
</dbReference>
<evidence type="ECO:0000313" key="4">
    <source>
        <dbReference type="Proteomes" id="UP001151760"/>
    </source>
</evidence>
<proteinExistence type="inferred from homology"/>
<feature type="domain" description="DNA helicase Pif1-like DEAD-box helicase" evidence="2">
    <location>
        <begin position="157"/>
        <end position="236"/>
    </location>
</feature>
<accession>A0ABQ5EUN5</accession>
<dbReference type="InterPro" id="IPR027417">
    <property type="entry name" value="P-loop_NTPase"/>
</dbReference>
<keyword evidence="1" id="KW-0378">Hydrolase</keyword>
<dbReference type="Pfam" id="PF05970">
    <property type="entry name" value="PIF1"/>
    <property type="match status" value="1"/>
</dbReference>
<dbReference type="EC" id="5.6.2.3" evidence="1"/>
<dbReference type="PANTHER" id="PTHR10492">
    <property type="match status" value="1"/>
</dbReference>
<keyword evidence="1" id="KW-0234">DNA repair</keyword>
<keyword evidence="1" id="KW-0227">DNA damage</keyword>
<name>A0ABQ5EUN5_9ASTR</name>
<protein>
    <recommendedName>
        <fullName evidence="1">ATP-dependent DNA helicase</fullName>
        <ecNumber evidence="1">5.6.2.3</ecNumber>
    </recommendedName>
</protein>
<organism evidence="3 4">
    <name type="scientific">Tanacetum coccineum</name>
    <dbReference type="NCBI Taxonomy" id="301880"/>
    <lineage>
        <taxon>Eukaryota</taxon>
        <taxon>Viridiplantae</taxon>
        <taxon>Streptophyta</taxon>
        <taxon>Embryophyta</taxon>
        <taxon>Tracheophyta</taxon>
        <taxon>Spermatophyta</taxon>
        <taxon>Magnoliopsida</taxon>
        <taxon>eudicotyledons</taxon>
        <taxon>Gunneridae</taxon>
        <taxon>Pentapetalae</taxon>
        <taxon>asterids</taxon>
        <taxon>campanulids</taxon>
        <taxon>Asterales</taxon>
        <taxon>Asteraceae</taxon>
        <taxon>Asteroideae</taxon>
        <taxon>Anthemideae</taxon>
        <taxon>Anthemidinae</taxon>
        <taxon>Tanacetum</taxon>
    </lineage>
</organism>
<sequence>MVTLRDSDHLPALLQREGIDVTMFTDWFELNKRDPAARTLTYAEIPKRYVWHEKLKLWKPRKQQKCIGRIVYSSPASGERYYLRMLLNVVRGPKEFTELMIVNKRPYTTFKETCFAYGLLNDDKEWTHAISEASFWALGPQLRDLFVAILIFCDTQVLKVVYISGITSLLFPDGRTAQSRFVIPLELMENNTCRIKQNTHLAELMQQVQLIIWDEASMTQKYAFEALDKTLRNILGRWYRAGEKKQGEDEATWIEIPERFLIKHVVQEMYLDFTTRQHDDDYLKERAILTPRNDDADAINAYMFKKLAGDTVTYNSADEICKASIDTLEQHKPSRVFEQLKLPRHATAFSMLKERTPHHAHTQR</sequence>
<keyword evidence="1" id="KW-0547">Nucleotide-binding</keyword>
<comment type="caution">
    <text evidence="3">The sequence shown here is derived from an EMBL/GenBank/DDBJ whole genome shotgun (WGS) entry which is preliminary data.</text>
</comment>
<keyword evidence="1" id="KW-0233">DNA recombination</keyword>
<keyword evidence="1" id="KW-0067">ATP-binding</keyword>
<evidence type="ECO:0000313" key="3">
    <source>
        <dbReference type="EMBL" id="GJT54685.1"/>
    </source>
</evidence>
<evidence type="ECO:0000256" key="1">
    <source>
        <dbReference type="RuleBase" id="RU363044"/>
    </source>
</evidence>
<reference evidence="3" key="2">
    <citation type="submission" date="2022-01" db="EMBL/GenBank/DDBJ databases">
        <authorList>
            <person name="Yamashiro T."/>
            <person name="Shiraishi A."/>
            <person name="Satake H."/>
            <person name="Nakayama K."/>
        </authorList>
    </citation>
    <scope>NUCLEOTIDE SEQUENCE</scope>
</reference>